<keyword evidence="2" id="KW-1185">Reference proteome</keyword>
<gene>
    <name evidence="1" type="ORF">HYG86_12605</name>
</gene>
<name>A0A7G9WA38_ALKCA</name>
<protein>
    <submittedName>
        <fullName evidence="1">Integrase</fullName>
    </submittedName>
</protein>
<dbReference type="KEGG" id="acae:HYG86_12605"/>
<sequence length="79" mass="9627">MVRWKMYSDIHHFKDIGLNKTPVANRLNLNYKTVRKYWDVTPDEFLEIQKSRKARKLDKYHAYLDLVKTVPRYKHCSNT</sequence>
<dbReference type="EMBL" id="CP058559">
    <property type="protein sequence ID" value="QNO15550.1"/>
    <property type="molecule type" value="Genomic_DNA"/>
</dbReference>
<proteinExistence type="predicted"/>
<dbReference type="RefSeq" id="WP_213165928.1">
    <property type="nucleotide sequence ID" value="NZ_CP058559.1"/>
</dbReference>
<evidence type="ECO:0000313" key="2">
    <source>
        <dbReference type="Proteomes" id="UP000516160"/>
    </source>
</evidence>
<accession>A0A7G9WA38</accession>
<organism evidence="1 2">
    <name type="scientific">Alkalicella caledoniensis</name>
    <dbReference type="NCBI Taxonomy" id="2731377"/>
    <lineage>
        <taxon>Bacteria</taxon>
        <taxon>Bacillati</taxon>
        <taxon>Bacillota</taxon>
        <taxon>Clostridia</taxon>
        <taxon>Eubacteriales</taxon>
        <taxon>Proteinivoracaceae</taxon>
        <taxon>Alkalicella</taxon>
    </lineage>
</organism>
<dbReference type="Proteomes" id="UP000516160">
    <property type="component" value="Chromosome"/>
</dbReference>
<evidence type="ECO:0000313" key="1">
    <source>
        <dbReference type="EMBL" id="QNO15550.1"/>
    </source>
</evidence>
<reference evidence="1 2" key="1">
    <citation type="submission" date="2020-07" db="EMBL/GenBank/DDBJ databases">
        <title>Alkalicella. sp. LB2 genome.</title>
        <authorList>
            <person name="Postec A."/>
            <person name="Quemeneur M."/>
        </authorList>
    </citation>
    <scope>NUCLEOTIDE SEQUENCE [LARGE SCALE GENOMIC DNA]</scope>
    <source>
        <strain evidence="1 2">LB2</strain>
    </source>
</reference>
<dbReference type="AlphaFoldDB" id="A0A7G9WA38"/>